<keyword evidence="2" id="KW-1185">Reference proteome</keyword>
<reference evidence="1" key="1">
    <citation type="journal article" date="2021" name="New Phytol.">
        <title>Evolutionary innovations through gain and loss of genes in the ectomycorrhizal Boletales.</title>
        <authorList>
            <person name="Wu G."/>
            <person name="Miyauchi S."/>
            <person name="Morin E."/>
            <person name="Kuo A."/>
            <person name="Drula E."/>
            <person name="Varga T."/>
            <person name="Kohler A."/>
            <person name="Feng B."/>
            <person name="Cao Y."/>
            <person name="Lipzen A."/>
            <person name="Daum C."/>
            <person name="Hundley H."/>
            <person name="Pangilinan J."/>
            <person name="Johnson J."/>
            <person name="Barry K."/>
            <person name="LaButti K."/>
            <person name="Ng V."/>
            <person name="Ahrendt S."/>
            <person name="Min B."/>
            <person name="Choi I.G."/>
            <person name="Park H."/>
            <person name="Plett J.M."/>
            <person name="Magnuson J."/>
            <person name="Spatafora J.W."/>
            <person name="Nagy L.G."/>
            <person name="Henrissat B."/>
            <person name="Grigoriev I.V."/>
            <person name="Yang Z.L."/>
            <person name="Xu J."/>
            <person name="Martin F.M."/>
        </authorList>
    </citation>
    <scope>NUCLEOTIDE SEQUENCE</scope>
    <source>
        <strain evidence="1">KUC20120723A-06</strain>
    </source>
</reference>
<name>A0ACB8C1X0_9AGAM</name>
<dbReference type="Proteomes" id="UP000790709">
    <property type="component" value="Unassembled WGS sequence"/>
</dbReference>
<evidence type="ECO:0000313" key="2">
    <source>
        <dbReference type="Proteomes" id="UP000790709"/>
    </source>
</evidence>
<gene>
    <name evidence="1" type="ORF">BV22DRAFT_1053133</name>
</gene>
<evidence type="ECO:0000313" key="1">
    <source>
        <dbReference type="EMBL" id="KAH7931273.1"/>
    </source>
</evidence>
<dbReference type="EMBL" id="MU266327">
    <property type="protein sequence ID" value="KAH7931273.1"/>
    <property type="molecule type" value="Genomic_DNA"/>
</dbReference>
<organism evidence="1 2">
    <name type="scientific">Leucogyrophana mollusca</name>
    <dbReference type="NCBI Taxonomy" id="85980"/>
    <lineage>
        <taxon>Eukaryota</taxon>
        <taxon>Fungi</taxon>
        <taxon>Dikarya</taxon>
        <taxon>Basidiomycota</taxon>
        <taxon>Agaricomycotina</taxon>
        <taxon>Agaricomycetes</taxon>
        <taxon>Agaricomycetidae</taxon>
        <taxon>Boletales</taxon>
        <taxon>Boletales incertae sedis</taxon>
        <taxon>Leucogyrophana</taxon>
    </lineage>
</organism>
<sequence length="451" mass="49571">MDSRQLIDAQFDRAVEIIQGLPKTGPIQTGYEEKLTMYSLYKQATVGNVKSPRPGIWDMLGRAKWDAWAKHKDLDPYEARWLYVDALLKTLNKYSDKTVARDLVQELESYGGDPANLVLSHTLSKSRGSNSSGSTASAERSPFPQGMVQQHTQDLQDGPHVSDDGDVESSGDESDDEPRELPSLGQAVRPQSSMSSRYRTPLSGSFALSPPPRRGSVPPMQPLPVFETPSAFADPQSASIPSSVYPSAVAYAGGYGSPSHDLAPQPHTAYPHFRGQTVPLPARQYGVPLRPPSRLSLEQAVENVQAHLAALTERIDTLESASIQPQRSNVSLPARGSSGRGSPADNRADSFEWDVEDMGMWSLVLKPLLRISASFKQLLIFFARNENRSPVLIVVRRLCLDISFTLAVLAVLRMAWKKSTTRRREVNAALVLLWGAVTGSRRSRPMISRAV</sequence>
<protein>
    <submittedName>
        <fullName evidence="1">ACBP-domain-containing protein</fullName>
    </submittedName>
</protein>
<accession>A0ACB8C1X0</accession>
<proteinExistence type="predicted"/>
<comment type="caution">
    <text evidence="1">The sequence shown here is derived from an EMBL/GenBank/DDBJ whole genome shotgun (WGS) entry which is preliminary data.</text>
</comment>